<feature type="region of interest" description="Disordered" evidence="1">
    <location>
        <begin position="719"/>
        <end position="741"/>
    </location>
</feature>
<proteinExistence type="predicted"/>
<dbReference type="RefSeq" id="WP_091903579.1">
    <property type="nucleotide sequence ID" value="NZ_FNLO01000001.1"/>
</dbReference>
<keyword evidence="3" id="KW-1185">Reference proteome</keyword>
<dbReference type="Proteomes" id="UP000243719">
    <property type="component" value="Unassembled WGS sequence"/>
</dbReference>
<feature type="compositionally biased region" description="Low complexity" evidence="1">
    <location>
        <begin position="729"/>
        <end position="738"/>
    </location>
</feature>
<accession>A0A1H2PJX2</accession>
<evidence type="ECO:0000256" key="1">
    <source>
        <dbReference type="SAM" id="MobiDB-lite"/>
    </source>
</evidence>
<evidence type="ECO:0000313" key="3">
    <source>
        <dbReference type="Proteomes" id="UP000243719"/>
    </source>
</evidence>
<dbReference type="EMBL" id="FNLO01000001">
    <property type="protein sequence ID" value="SDV46185.1"/>
    <property type="molecule type" value="Genomic_DNA"/>
</dbReference>
<dbReference type="AlphaFoldDB" id="A0A1H2PJX2"/>
<evidence type="ECO:0000313" key="2">
    <source>
        <dbReference type="EMBL" id="SDV46185.1"/>
    </source>
</evidence>
<name>A0A1H2PJX2_9BURK</name>
<sequence>MESTFPTGSAQRSFDAERVPTAVQRAAAHGAHALPLTIADLPAVPAAALAPLCIGAAEGSPELERVGQAVSMEEAVQLSRAMFGDLDGAVEEPVLFVEVAAYNASPARALLSFATWLTLRRFACMHPAGVNEWARPSPMTVAERDAVVGFERNLERALKRLSLVRTEAMPRENLMFAVKTISRATLAALMARWAAAKETGTEPEVVTGRFMTATTSAEMTAAGAFNQPDGAEPPGCMPAQTDHVIVNCVIRRVDGDAGVETGAVMPERGGEVIFPPGTRFLVCDVSGNVEAGGRPTLVLRACAMSDAQRCEYLRRSDGCRMQRSRVTLEERFQTPAGALIELRELCLLAACEPRWAAERLAERDMHGYHAGNRLAQSVLDPVIGNHVGELVAPYLELVATLLHRGALSPTAALDWAMPTLDAPGAASMVTAAIERCEPAVRLQMLELVSAAAVAEAAQAAGEREAREAHQVHERHEASVMHRRVAWAGKPQAPARAPAGMGADRAAVARMANADTSPHARFPPFGNTLGGGAMIGSPFPPRLPAVETGGMAERTAASPSDYLRIFDAQLARSFVQKEEAALRLALASLPPSDLTPPRADSVAADAQRLSAALRATAGSDLPRDMLAAHRRTAAGLPRIGDRVSSPSGDAGSHGGAVRDGLLRHEVEPIAQAWQATPDAFGRARAALQQARQRLAQARPGGAQGAFHRLPVMPMPLRPAMTASAATHDAPSGPSGPSGPRLVRANVEAPSAAARPSSTSHSAFASVEHQAVVAAEPAEPGAWVAHEWDDALPLPAALAKRLQDLRDFVALYMHGWLDQPPQ</sequence>
<gene>
    <name evidence="2" type="ORF">SAMN05216551_101150</name>
</gene>
<feature type="region of interest" description="Disordered" evidence="1">
    <location>
        <begin position="637"/>
        <end position="656"/>
    </location>
</feature>
<organism evidence="2 3">
    <name type="scientific">Chitinasiproducens palmae</name>
    <dbReference type="NCBI Taxonomy" id="1770053"/>
    <lineage>
        <taxon>Bacteria</taxon>
        <taxon>Pseudomonadati</taxon>
        <taxon>Pseudomonadota</taxon>
        <taxon>Betaproteobacteria</taxon>
        <taxon>Burkholderiales</taxon>
        <taxon>Burkholderiaceae</taxon>
        <taxon>Chitinasiproducens</taxon>
    </lineage>
</organism>
<reference evidence="3" key="1">
    <citation type="submission" date="2016-09" db="EMBL/GenBank/DDBJ databases">
        <authorList>
            <person name="Varghese N."/>
            <person name="Submissions S."/>
        </authorList>
    </citation>
    <scope>NUCLEOTIDE SEQUENCE [LARGE SCALE GENOMIC DNA]</scope>
    <source>
        <strain evidence="3">JS23</strain>
    </source>
</reference>
<protein>
    <submittedName>
        <fullName evidence="2">Uncharacterized protein</fullName>
    </submittedName>
</protein>